<keyword evidence="2" id="KW-1133">Transmembrane helix</keyword>
<keyword evidence="2" id="KW-0472">Membrane</keyword>
<dbReference type="Proteomes" id="UP000031516">
    <property type="component" value="Unassembled WGS sequence"/>
</dbReference>
<dbReference type="EMBL" id="CCBQ010000038">
    <property type="protein sequence ID" value="CDO94497.1"/>
    <property type="molecule type" value="Genomic_DNA"/>
</dbReference>
<gene>
    <name evidence="3" type="ORF">KLDO_g2761</name>
</gene>
<feature type="compositionally biased region" description="Low complexity" evidence="1">
    <location>
        <begin position="121"/>
        <end position="133"/>
    </location>
</feature>
<keyword evidence="4" id="KW-1185">Reference proteome</keyword>
<organism evidence="3 4">
    <name type="scientific">Kluyveromyces dobzhanskii CBS 2104</name>
    <dbReference type="NCBI Taxonomy" id="1427455"/>
    <lineage>
        <taxon>Eukaryota</taxon>
        <taxon>Fungi</taxon>
        <taxon>Dikarya</taxon>
        <taxon>Ascomycota</taxon>
        <taxon>Saccharomycotina</taxon>
        <taxon>Saccharomycetes</taxon>
        <taxon>Saccharomycetales</taxon>
        <taxon>Saccharomycetaceae</taxon>
        <taxon>Kluyveromyces</taxon>
    </lineage>
</organism>
<protein>
    <submittedName>
        <fullName evidence="3">WGS project CCBQ000000000 data, contig 00017</fullName>
    </submittedName>
</protein>
<evidence type="ECO:0000313" key="3">
    <source>
        <dbReference type="EMBL" id="CDO94497.1"/>
    </source>
</evidence>
<dbReference type="AlphaFoldDB" id="A0A0A8L8P7"/>
<feature type="compositionally biased region" description="Low complexity" evidence="1">
    <location>
        <begin position="1"/>
        <end position="17"/>
    </location>
</feature>
<feature type="compositionally biased region" description="Basic and acidic residues" evidence="1">
    <location>
        <begin position="21"/>
        <end position="38"/>
    </location>
</feature>
<evidence type="ECO:0000256" key="2">
    <source>
        <dbReference type="SAM" id="Phobius"/>
    </source>
</evidence>
<feature type="compositionally biased region" description="Polar residues" evidence="1">
    <location>
        <begin position="106"/>
        <end position="120"/>
    </location>
</feature>
<feature type="compositionally biased region" description="Polar residues" evidence="1">
    <location>
        <begin position="135"/>
        <end position="158"/>
    </location>
</feature>
<evidence type="ECO:0000313" key="4">
    <source>
        <dbReference type="Proteomes" id="UP000031516"/>
    </source>
</evidence>
<evidence type="ECO:0000256" key="1">
    <source>
        <dbReference type="SAM" id="MobiDB-lite"/>
    </source>
</evidence>
<feature type="compositionally biased region" description="Low complexity" evidence="1">
    <location>
        <begin position="83"/>
        <end position="105"/>
    </location>
</feature>
<keyword evidence="2" id="KW-0812">Transmembrane</keyword>
<comment type="caution">
    <text evidence="3">The sequence shown here is derived from an EMBL/GenBank/DDBJ whole genome shotgun (WGS) entry which is preliminary data.</text>
</comment>
<accession>A0A0A8L8P7</accession>
<feature type="transmembrane region" description="Helical" evidence="2">
    <location>
        <begin position="452"/>
        <end position="471"/>
    </location>
</feature>
<reference evidence="3 4" key="1">
    <citation type="submission" date="2014-03" db="EMBL/GenBank/DDBJ databases">
        <title>The genome of Kluyveromyces dobzhanskii.</title>
        <authorList>
            <person name="Nystedt B."/>
            <person name="Astrom S."/>
        </authorList>
    </citation>
    <scope>NUCLEOTIDE SEQUENCE [LARGE SCALE GENOMIC DNA]</scope>
    <source>
        <strain evidence="3 4">CBS 2104</strain>
    </source>
</reference>
<sequence length="537" mass="59729">MDSLSGNEDVSSSSGGSLDDEILRRPGRQDSFFKEEHLSSTGTGDRNQFSVILNDSYIRESSDESRDRSISKEGHSIAYSRASHSNSNSNSNSNSYSNSSSSTSSQQRRLANSRNSQYMRYSTYSAGSGSAYSPQLRSSNLQSEKFSSANTSKDTVSTDALLDRPNSSGSTPLVHSFAIESPQQQTSNRSGNDEVLQDLRKDHTDNTKRSSKTISTSALISSDYLLDDIITEESETELNTDTRNLVSPFAPTPAESVMGDDTQDVVDDYEYDDTKPAIEEAVQLFKLEAKKANMLDLRNNDHKNVHRRQTSLLSSILVPPPMSGNKSSPTQINTQEQRKLIPVMRKVSGNLTPTARQGHFPAYEQQTANADPPTELLAAPPLSVLIEKKAGDSDYQSDTLDYIRASRKRLDEFNDLERNIPIQRVDVSSMNSEESKMSIWSHFSDLFSITRLILLFIICLVVPPLFFFVGFGDVTGFNDEKLMKFIMHSQHRYGLMPGFIWAIDLSWLRRVFVISGIIEIFALFACIGVGFGVGLSR</sequence>
<feature type="compositionally biased region" description="Polar residues" evidence="1">
    <location>
        <begin position="39"/>
        <end position="50"/>
    </location>
</feature>
<feature type="region of interest" description="Disordered" evidence="1">
    <location>
        <begin position="1"/>
        <end position="50"/>
    </location>
</feature>
<name>A0A0A8L8P7_9SACH</name>
<feature type="region of interest" description="Disordered" evidence="1">
    <location>
        <begin position="80"/>
        <end position="174"/>
    </location>
</feature>
<dbReference type="OrthoDB" id="4068624at2759"/>
<feature type="transmembrane region" description="Helical" evidence="2">
    <location>
        <begin position="514"/>
        <end position="535"/>
    </location>
</feature>
<proteinExistence type="predicted"/>